<evidence type="ECO:0000256" key="1">
    <source>
        <dbReference type="ARBA" id="ARBA00001947"/>
    </source>
</evidence>
<dbReference type="SUPFAM" id="SSF51569">
    <property type="entry name" value="Aldolase"/>
    <property type="match status" value="1"/>
</dbReference>
<dbReference type="AlphaFoldDB" id="A0A6N2ZU77"/>
<accession>A0A6N2ZU77</accession>
<keyword evidence="2" id="KW-0456">Lyase</keyword>
<dbReference type="EMBL" id="CACRTR010000003">
    <property type="protein sequence ID" value="VYT83039.1"/>
    <property type="molecule type" value="Genomic_DNA"/>
</dbReference>
<proteinExistence type="predicted"/>
<dbReference type="GO" id="GO:0005975">
    <property type="term" value="P:carbohydrate metabolic process"/>
    <property type="evidence" value="ECO:0007669"/>
    <property type="project" value="InterPro"/>
</dbReference>
<comment type="cofactor">
    <cofactor evidence="1">
        <name>Zn(2+)</name>
        <dbReference type="ChEBI" id="CHEBI:29105"/>
    </cofactor>
</comment>
<dbReference type="GO" id="GO:0008270">
    <property type="term" value="F:zinc ion binding"/>
    <property type="evidence" value="ECO:0007669"/>
    <property type="project" value="InterPro"/>
</dbReference>
<dbReference type="EC" id="4.1.2.40" evidence="2"/>
<reference evidence="2" key="1">
    <citation type="submission" date="2019-11" db="EMBL/GenBank/DDBJ databases">
        <authorList>
            <person name="Feng L."/>
        </authorList>
    </citation>
    <scope>NUCLEOTIDE SEQUENCE</scope>
    <source>
        <strain evidence="2">ElimosumLFYP34</strain>
    </source>
</reference>
<dbReference type="InterPro" id="IPR000771">
    <property type="entry name" value="FBA_II"/>
</dbReference>
<protein>
    <submittedName>
        <fullName evidence="2">D-tagatose-1,6-bisphosphate aldolase subunit KbaY</fullName>
        <ecNumber evidence="2">4.1.2.40</ecNumber>
    </submittedName>
</protein>
<name>A0A6N2ZU77_EUBLI</name>
<sequence length="59" mass="6307">MLLAEAFYEMAAVDSLAVSIGTAYGVYKSAETTKLDFEIPHNLAEALSIPFIALTGMPI</sequence>
<dbReference type="GO" id="GO:0009025">
    <property type="term" value="F:tagatose-bisphosphate aldolase activity"/>
    <property type="evidence" value="ECO:0007669"/>
    <property type="project" value="UniProtKB-EC"/>
</dbReference>
<evidence type="ECO:0000313" key="2">
    <source>
        <dbReference type="EMBL" id="VYT83039.1"/>
    </source>
</evidence>
<dbReference type="Gene3D" id="3.20.20.70">
    <property type="entry name" value="Aldolase class I"/>
    <property type="match status" value="1"/>
</dbReference>
<gene>
    <name evidence="2" type="primary">kbaY_2</name>
    <name evidence="2" type="ORF">ELLFYP34_02023</name>
</gene>
<dbReference type="InterPro" id="IPR013785">
    <property type="entry name" value="Aldolase_TIM"/>
</dbReference>
<organism evidence="2">
    <name type="scientific">Eubacterium limosum</name>
    <dbReference type="NCBI Taxonomy" id="1736"/>
    <lineage>
        <taxon>Bacteria</taxon>
        <taxon>Bacillati</taxon>
        <taxon>Bacillota</taxon>
        <taxon>Clostridia</taxon>
        <taxon>Eubacteriales</taxon>
        <taxon>Eubacteriaceae</taxon>
        <taxon>Eubacterium</taxon>
    </lineage>
</organism>
<dbReference type="Pfam" id="PF01116">
    <property type="entry name" value="F_bP_aldolase"/>
    <property type="match status" value="1"/>
</dbReference>